<dbReference type="InterPro" id="IPR013249">
    <property type="entry name" value="RNA_pol_sigma70_r4_t2"/>
</dbReference>
<keyword evidence="3" id="KW-0731">Sigma factor</keyword>
<dbReference type="InterPro" id="IPR036388">
    <property type="entry name" value="WH-like_DNA-bd_sf"/>
</dbReference>
<reference evidence="8" key="1">
    <citation type="journal article" date="2019" name="Int. J. Syst. Evol. Microbiol.">
        <title>The Global Catalogue of Microorganisms (GCM) 10K type strain sequencing project: providing services to taxonomists for standard genome sequencing and annotation.</title>
        <authorList>
            <consortium name="The Broad Institute Genomics Platform"/>
            <consortium name="The Broad Institute Genome Sequencing Center for Infectious Disease"/>
            <person name="Wu L."/>
            <person name="Ma J."/>
        </authorList>
    </citation>
    <scope>NUCLEOTIDE SEQUENCE [LARGE SCALE GENOMIC DNA]</scope>
    <source>
        <strain evidence="8">JCM 18401</strain>
    </source>
</reference>
<evidence type="ECO:0000259" key="5">
    <source>
        <dbReference type="Pfam" id="PF04542"/>
    </source>
</evidence>
<proteinExistence type="inferred from homology"/>
<dbReference type="SUPFAM" id="SSF88659">
    <property type="entry name" value="Sigma3 and sigma4 domains of RNA polymerase sigma factors"/>
    <property type="match status" value="1"/>
</dbReference>
<keyword evidence="8" id="KW-1185">Reference proteome</keyword>
<evidence type="ECO:0000256" key="2">
    <source>
        <dbReference type="ARBA" id="ARBA00023015"/>
    </source>
</evidence>
<dbReference type="InterPro" id="IPR039425">
    <property type="entry name" value="RNA_pol_sigma-70-like"/>
</dbReference>
<keyword evidence="2" id="KW-0805">Transcription regulation</keyword>
<dbReference type="NCBIfam" id="TIGR02937">
    <property type="entry name" value="sigma70-ECF"/>
    <property type="match status" value="1"/>
</dbReference>
<dbReference type="Pfam" id="PF04542">
    <property type="entry name" value="Sigma70_r2"/>
    <property type="match status" value="1"/>
</dbReference>
<dbReference type="Gene3D" id="1.10.1740.10">
    <property type="match status" value="1"/>
</dbReference>
<evidence type="ECO:0000256" key="3">
    <source>
        <dbReference type="ARBA" id="ARBA00023082"/>
    </source>
</evidence>
<gene>
    <name evidence="7" type="ORF">GCM10023333_33000</name>
</gene>
<dbReference type="InterPro" id="IPR014284">
    <property type="entry name" value="RNA_pol_sigma-70_dom"/>
</dbReference>
<evidence type="ECO:0000313" key="8">
    <source>
        <dbReference type="Proteomes" id="UP001499988"/>
    </source>
</evidence>
<accession>A0ABP9F9E4</accession>
<feature type="domain" description="RNA polymerase sigma factor 70 region 4 type 2" evidence="6">
    <location>
        <begin position="120"/>
        <end position="172"/>
    </location>
</feature>
<dbReference type="InterPro" id="IPR013324">
    <property type="entry name" value="RNA_pol_sigma_r3/r4-like"/>
</dbReference>
<evidence type="ECO:0000256" key="1">
    <source>
        <dbReference type="ARBA" id="ARBA00010641"/>
    </source>
</evidence>
<name>A0ABP9F9E4_9GAMM</name>
<dbReference type="EMBL" id="BAABJZ010000098">
    <property type="protein sequence ID" value="GAA4897112.1"/>
    <property type="molecule type" value="Genomic_DNA"/>
</dbReference>
<comment type="caution">
    <text evidence="7">The sequence shown here is derived from an EMBL/GenBank/DDBJ whole genome shotgun (WGS) entry which is preliminary data.</text>
</comment>
<dbReference type="InterPro" id="IPR007627">
    <property type="entry name" value="RNA_pol_sigma70_r2"/>
</dbReference>
<dbReference type="Gene3D" id="1.10.10.10">
    <property type="entry name" value="Winged helix-like DNA-binding domain superfamily/Winged helix DNA-binding domain"/>
    <property type="match status" value="1"/>
</dbReference>
<dbReference type="CDD" id="cd06171">
    <property type="entry name" value="Sigma70_r4"/>
    <property type="match status" value="1"/>
</dbReference>
<evidence type="ECO:0000259" key="6">
    <source>
        <dbReference type="Pfam" id="PF08281"/>
    </source>
</evidence>
<keyword evidence="4" id="KW-0804">Transcription</keyword>
<dbReference type="PANTHER" id="PTHR43133:SF46">
    <property type="entry name" value="RNA POLYMERASE SIGMA-70 FACTOR ECF SUBFAMILY"/>
    <property type="match status" value="1"/>
</dbReference>
<evidence type="ECO:0000256" key="4">
    <source>
        <dbReference type="ARBA" id="ARBA00023163"/>
    </source>
</evidence>
<organism evidence="7 8">
    <name type="scientific">Ferrimonas pelagia</name>
    <dbReference type="NCBI Taxonomy" id="1177826"/>
    <lineage>
        <taxon>Bacteria</taxon>
        <taxon>Pseudomonadati</taxon>
        <taxon>Pseudomonadota</taxon>
        <taxon>Gammaproteobacteria</taxon>
        <taxon>Alteromonadales</taxon>
        <taxon>Ferrimonadaceae</taxon>
        <taxon>Ferrimonas</taxon>
    </lineage>
</organism>
<dbReference type="Pfam" id="PF08281">
    <property type="entry name" value="Sigma70_r4_2"/>
    <property type="match status" value="1"/>
</dbReference>
<dbReference type="Proteomes" id="UP001499988">
    <property type="component" value="Unassembled WGS sequence"/>
</dbReference>
<dbReference type="SUPFAM" id="SSF88946">
    <property type="entry name" value="Sigma2 domain of RNA polymerase sigma factors"/>
    <property type="match status" value="1"/>
</dbReference>
<comment type="similarity">
    <text evidence="1">Belongs to the sigma-70 factor family. ECF subfamily.</text>
</comment>
<feature type="domain" description="RNA polymerase sigma-70 region 2" evidence="5">
    <location>
        <begin position="32"/>
        <end position="99"/>
    </location>
</feature>
<dbReference type="PANTHER" id="PTHR43133">
    <property type="entry name" value="RNA POLYMERASE ECF-TYPE SIGMA FACTO"/>
    <property type="match status" value="1"/>
</dbReference>
<dbReference type="InterPro" id="IPR013325">
    <property type="entry name" value="RNA_pol_sigma_r2"/>
</dbReference>
<protein>
    <submittedName>
        <fullName evidence="7">RNA polymerase sigma factor</fullName>
    </submittedName>
</protein>
<evidence type="ECO:0000313" key="7">
    <source>
        <dbReference type="EMBL" id="GAA4897112.1"/>
    </source>
</evidence>
<sequence>MLPAPQETDEPDTEGLWIARAQRGDTAAFERLYRRHHGRIFALCYRLCGQAGQAEDATQEIFIRLWQKLPQYRFEARFSTWLHRLALNHALNHQHKQRWWRRLLPLDGQPESSAPEPALQPLDRALPHLPPRPRQVFVLYAIEGYRHAEIGELLGISEGASKAHYHRARQQLKELL</sequence>
<dbReference type="RefSeq" id="WP_425557379.1">
    <property type="nucleotide sequence ID" value="NZ_BAABJZ010000098.1"/>
</dbReference>